<feature type="domain" description="Peptidase S53" evidence="5">
    <location>
        <begin position="69"/>
        <end position="389"/>
    </location>
</feature>
<dbReference type="InterPro" id="IPR000209">
    <property type="entry name" value="Peptidase_S8/S53_dom"/>
</dbReference>
<evidence type="ECO:0000256" key="4">
    <source>
        <dbReference type="SAM" id="SignalP"/>
    </source>
</evidence>
<dbReference type="PRINTS" id="PR00723">
    <property type="entry name" value="SUBTILISIN"/>
</dbReference>
<evidence type="ECO:0000256" key="2">
    <source>
        <dbReference type="ARBA" id="ARBA00022801"/>
    </source>
</evidence>
<keyword evidence="4" id="KW-0732">Signal</keyword>
<dbReference type="InterPro" id="IPR050819">
    <property type="entry name" value="Tripeptidyl-peptidase_I"/>
</dbReference>
<dbReference type="GO" id="GO:0008240">
    <property type="term" value="F:tripeptidyl-peptidase activity"/>
    <property type="evidence" value="ECO:0007669"/>
    <property type="project" value="TreeGrafter"/>
</dbReference>
<sequence>MTKIPLRILAVVALWAGVTALGGTTTAQAQTITTARSCAEQPAPGFAACKALVRTDSGARTFSPAAPSGLSPANLRAAYKLPTTGGAGLTVAIVDAYDDPNAEKDLATYRSTFGLPACTTANGCFKKVNQSGAASPLPAGNTGWAEEISLDIDMVSAVCPSCHILLVEATSASIANLGTAVNTAVRLGAVAVSNSYGGAEFSTEASADTYYNHPGVAITVSSGDSGYGVEYPAASRYVTAVGGTSLRTASTARGWSETVWSGAGSGCSRYETKPSWQHDTGCTRRTVADVSAVADPATGVAVYDTYGVGGWLVFGGTSVSSPIVAGVYALAGRPAAGSVPASLAYSHTGSLFDVTSGSNGSCSGSYLCTAKASYDGPTGLGTPNGLGAF</sequence>
<evidence type="ECO:0000259" key="5">
    <source>
        <dbReference type="PROSITE" id="PS51695"/>
    </source>
</evidence>
<feature type="signal peptide" evidence="4">
    <location>
        <begin position="1"/>
        <end position="29"/>
    </location>
</feature>
<dbReference type="PROSITE" id="PS51695">
    <property type="entry name" value="SEDOLISIN"/>
    <property type="match status" value="1"/>
</dbReference>
<keyword evidence="2" id="KW-0378">Hydrolase</keyword>
<keyword evidence="1 6" id="KW-0645">Protease</keyword>
<evidence type="ECO:0000256" key="3">
    <source>
        <dbReference type="ARBA" id="ARBA00022825"/>
    </source>
</evidence>
<keyword evidence="7" id="KW-1185">Reference proteome</keyword>
<dbReference type="GO" id="GO:0006508">
    <property type="term" value="P:proteolysis"/>
    <property type="evidence" value="ECO:0007669"/>
    <property type="project" value="UniProtKB-KW"/>
</dbReference>
<dbReference type="Proteomes" id="UP000585638">
    <property type="component" value="Unassembled WGS sequence"/>
</dbReference>
<dbReference type="RefSeq" id="WP_312889858.1">
    <property type="nucleotide sequence ID" value="NZ_JACHIR010000001.1"/>
</dbReference>
<dbReference type="CDD" id="cd04056">
    <property type="entry name" value="Peptidases_S53"/>
    <property type="match status" value="1"/>
</dbReference>
<dbReference type="Pfam" id="PF00082">
    <property type="entry name" value="Peptidase_S8"/>
    <property type="match status" value="1"/>
</dbReference>
<organism evidence="6 7">
    <name type="scientific">Kutzneria kofuensis</name>
    <dbReference type="NCBI Taxonomy" id="103725"/>
    <lineage>
        <taxon>Bacteria</taxon>
        <taxon>Bacillati</taxon>
        <taxon>Actinomycetota</taxon>
        <taxon>Actinomycetes</taxon>
        <taxon>Pseudonocardiales</taxon>
        <taxon>Pseudonocardiaceae</taxon>
        <taxon>Kutzneria</taxon>
    </lineage>
</organism>
<feature type="chain" id="PRO_5030752445" evidence="4">
    <location>
        <begin position="30"/>
        <end position="389"/>
    </location>
</feature>
<dbReference type="PANTHER" id="PTHR14218">
    <property type="entry name" value="PROTEASE S8 TRIPEPTIDYL PEPTIDASE I CLN2"/>
    <property type="match status" value="1"/>
</dbReference>
<evidence type="ECO:0000313" key="7">
    <source>
        <dbReference type="Proteomes" id="UP000585638"/>
    </source>
</evidence>
<dbReference type="InterPro" id="IPR030400">
    <property type="entry name" value="Sedolisin_dom"/>
</dbReference>
<dbReference type="GO" id="GO:0004252">
    <property type="term" value="F:serine-type endopeptidase activity"/>
    <property type="evidence" value="ECO:0007669"/>
    <property type="project" value="InterPro"/>
</dbReference>
<dbReference type="EMBL" id="JACHIR010000001">
    <property type="protein sequence ID" value="MBB5888938.1"/>
    <property type="molecule type" value="Genomic_DNA"/>
</dbReference>
<proteinExistence type="predicted"/>
<evidence type="ECO:0000313" key="6">
    <source>
        <dbReference type="EMBL" id="MBB5888938.1"/>
    </source>
</evidence>
<dbReference type="PANTHER" id="PTHR14218:SF15">
    <property type="entry name" value="TRIPEPTIDYL-PEPTIDASE 1"/>
    <property type="match status" value="1"/>
</dbReference>
<protein>
    <submittedName>
        <fullName evidence="6">Subtilase family serine protease</fullName>
    </submittedName>
</protein>
<dbReference type="SUPFAM" id="SSF52743">
    <property type="entry name" value="Subtilisin-like"/>
    <property type="match status" value="1"/>
</dbReference>
<dbReference type="InterPro" id="IPR036852">
    <property type="entry name" value="Peptidase_S8/S53_dom_sf"/>
</dbReference>
<comment type="caution">
    <text evidence="6">The sequence shown here is derived from an EMBL/GenBank/DDBJ whole genome shotgun (WGS) entry which is preliminary data.</text>
</comment>
<accession>A0A7W9NEG9</accession>
<gene>
    <name evidence="6" type="ORF">BJ998_000134</name>
</gene>
<reference evidence="6 7" key="1">
    <citation type="submission" date="2020-08" db="EMBL/GenBank/DDBJ databases">
        <title>Sequencing the genomes of 1000 actinobacteria strains.</title>
        <authorList>
            <person name="Klenk H.-P."/>
        </authorList>
    </citation>
    <scope>NUCLEOTIDE SEQUENCE [LARGE SCALE GENOMIC DNA]</scope>
    <source>
        <strain evidence="6 7">DSM 43851</strain>
    </source>
</reference>
<dbReference type="InterPro" id="IPR015500">
    <property type="entry name" value="Peptidase_S8_subtilisin-rel"/>
</dbReference>
<keyword evidence="3" id="KW-0720">Serine protease</keyword>
<evidence type="ECO:0000256" key="1">
    <source>
        <dbReference type="ARBA" id="ARBA00022670"/>
    </source>
</evidence>
<dbReference type="InterPro" id="IPR023828">
    <property type="entry name" value="Peptidase_S8_Ser-AS"/>
</dbReference>
<dbReference type="Gene3D" id="3.40.50.200">
    <property type="entry name" value="Peptidase S8/S53 domain"/>
    <property type="match status" value="1"/>
</dbReference>
<dbReference type="PROSITE" id="PS00138">
    <property type="entry name" value="SUBTILASE_SER"/>
    <property type="match status" value="1"/>
</dbReference>
<dbReference type="AlphaFoldDB" id="A0A7W9NEG9"/>
<name>A0A7W9NEG9_9PSEU</name>